<evidence type="ECO:0000259" key="1">
    <source>
        <dbReference type="Pfam" id="PF02771"/>
    </source>
</evidence>
<dbReference type="Gene3D" id="1.10.540.10">
    <property type="entry name" value="Acyl-CoA dehydrogenase/oxidase, N-terminal domain"/>
    <property type="match status" value="1"/>
</dbReference>
<accession>A0ABR5I7E3</accession>
<dbReference type="Gene3D" id="2.40.110.10">
    <property type="entry name" value="Butyryl-CoA Dehydrogenase, subunit A, domain 2"/>
    <property type="match status" value="1"/>
</dbReference>
<organism evidence="2 3">
    <name type="scientific">Gordonia jacobaea</name>
    <dbReference type="NCBI Taxonomy" id="122202"/>
    <lineage>
        <taxon>Bacteria</taxon>
        <taxon>Bacillati</taxon>
        <taxon>Actinomycetota</taxon>
        <taxon>Actinomycetes</taxon>
        <taxon>Mycobacteriales</taxon>
        <taxon>Gordoniaceae</taxon>
        <taxon>Gordonia</taxon>
    </lineage>
</organism>
<reference evidence="2 3" key="1">
    <citation type="submission" date="2015-05" db="EMBL/GenBank/DDBJ databases">
        <title>Draft genome sequence of the bacterium Gordonia jacobaea a new member of the Gordonia genus.</title>
        <authorList>
            <person name="Jimenez-Galisteo G."/>
            <person name="Dominguez A."/>
            <person name="Munoz E."/>
            <person name="Vinas M."/>
        </authorList>
    </citation>
    <scope>NUCLEOTIDE SEQUENCE [LARGE SCALE GENOMIC DNA]</scope>
    <source>
        <strain evidence="3">mv1</strain>
    </source>
</reference>
<dbReference type="InterPro" id="IPR036250">
    <property type="entry name" value="AcylCo_DH-like_C"/>
</dbReference>
<name>A0ABR5I7E3_9ACTN</name>
<evidence type="ECO:0000313" key="2">
    <source>
        <dbReference type="EMBL" id="KNA89525.1"/>
    </source>
</evidence>
<dbReference type="InterPro" id="IPR009100">
    <property type="entry name" value="AcylCoA_DH/oxidase_NM_dom_sf"/>
</dbReference>
<dbReference type="Pfam" id="PF02771">
    <property type="entry name" value="Acyl-CoA_dh_N"/>
    <property type="match status" value="1"/>
</dbReference>
<dbReference type="InterPro" id="IPR037069">
    <property type="entry name" value="AcylCoA_DH/ox_N_sf"/>
</dbReference>
<dbReference type="PANTHER" id="PTHR43884:SF12">
    <property type="entry name" value="ISOVALERYL-COA DEHYDROGENASE, MITOCHONDRIAL-RELATED"/>
    <property type="match status" value="1"/>
</dbReference>
<dbReference type="Proteomes" id="UP000037247">
    <property type="component" value="Unassembled WGS sequence"/>
</dbReference>
<dbReference type="InterPro" id="IPR013786">
    <property type="entry name" value="AcylCoA_DH/ox_N"/>
</dbReference>
<proteinExistence type="predicted"/>
<protein>
    <submittedName>
        <fullName evidence="2">Acyl-CoA dehydrogenase</fullName>
    </submittedName>
</protein>
<comment type="caution">
    <text evidence="2">The sequence shown here is derived from an EMBL/GenBank/DDBJ whole genome shotgun (WGS) entry which is preliminary data.</text>
</comment>
<dbReference type="PANTHER" id="PTHR43884">
    <property type="entry name" value="ACYL-COA DEHYDROGENASE"/>
    <property type="match status" value="1"/>
</dbReference>
<sequence length="385" mass="40806">MLTTGELDSACALDASTVVEVAAAAADDVDRNGRFPREAVDALRQNGLLSASLPVEFGGRGSSISELARVTRQLGAACSSTAMIFAMHHSQALTLRFHAATPAAADLAREVARTEALLASATTEITTGGDVRSSTCAVQTNGDRVHLEKNAPVISYGEYADYICTTARRNSDSPPGDQVLVVCPRAETELTKTSEWDTLGFRGTCSPGFILTADTSVDNVIPVDYSIISAHTMQPSSHTLWAAAWLGMADAAIAKARTEVRAAARKTPGTTPPQATRLADLLELHQRFESSVSDGIAQYEEFLAAGHLEPTIGFSVTMNNLKLTASTAVVEIVAGALTICGINGYRENHRASMGRLLRDSYGPALMVSNDRIRANNSQLVLALRG</sequence>
<dbReference type="SUPFAM" id="SSF47203">
    <property type="entry name" value="Acyl-CoA dehydrogenase C-terminal domain-like"/>
    <property type="match status" value="1"/>
</dbReference>
<keyword evidence="3" id="KW-1185">Reference proteome</keyword>
<dbReference type="Gene3D" id="1.20.140.10">
    <property type="entry name" value="Butyryl-CoA Dehydrogenase, subunit A, domain 3"/>
    <property type="match status" value="1"/>
</dbReference>
<gene>
    <name evidence="2" type="ORF">ABW18_20280</name>
</gene>
<evidence type="ECO:0000313" key="3">
    <source>
        <dbReference type="Proteomes" id="UP000037247"/>
    </source>
</evidence>
<dbReference type="InterPro" id="IPR046373">
    <property type="entry name" value="Acyl-CoA_Oxase/DH_mid-dom_sf"/>
</dbReference>
<dbReference type="SUPFAM" id="SSF56645">
    <property type="entry name" value="Acyl-CoA dehydrogenase NM domain-like"/>
    <property type="match status" value="1"/>
</dbReference>
<feature type="domain" description="Acyl-CoA dehydrogenase/oxidase N-terminal" evidence="1">
    <location>
        <begin position="20"/>
        <end position="95"/>
    </location>
</feature>
<dbReference type="EMBL" id="LDTZ01000024">
    <property type="protein sequence ID" value="KNA89525.1"/>
    <property type="molecule type" value="Genomic_DNA"/>
</dbReference>